<keyword evidence="3" id="KW-1185">Reference proteome</keyword>
<evidence type="ECO:0000256" key="1">
    <source>
        <dbReference type="SAM" id="MobiDB-lite"/>
    </source>
</evidence>
<name>A0A0C9UVZ0_SPHS4</name>
<feature type="non-terminal residue" evidence="2">
    <location>
        <position position="1"/>
    </location>
</feature>
<protein>
    <submittedName>
        <fullName evidence="2">Uncharacterized protein</fullName>
    </submittedName>
</protein>
<evidence type="ECO:0000313" key="2">
    <source>
        <dbReference type="EMBL" id="KIJ47833.1"/>
    </source>
</evidence>
<organism evidence="2 3">
    <name type="scientific">Sphaerobolus stellatus (strain SS14)</name>
    <dbReference type="NCBI Taxonomy" id="990650"/>
    <lineage>
        <taxon>Eukaryota</taxon>
        <taxon>Fungi</taxon>
        <taxon>Dikarya</taxon>
        <taxon>Basidiomycota</taxon>
        <taxon>Agaricomycotina</taxon>
        <taxon>Agaricomycetes</taxon>
        <taxon>Phallomycetidae</taxon>
        <taxon>Geastrales</taxon>
        <taxon>Sphaerobolaceae</taxon>
        <taxon>Sphaerobolus</taxon>
    </lineage>
</organism>
<feature type="compositionally biased region" description="Basic residues" evidence="1">
    <location>
        <begin position="61"/>
        <end position="70"/>
    </location>
</feature>
<evidence type="ECO:0000313" key="3">
    <source>
        <dbReference type="Proteomes" id="UP000054279"/>
    </source>
</evidence>
<proteinExistence type="predicted"/>
<dbReference type="HOGENOM" id="CLU_202233_0_0_1"/>
<dbReference type="EMBL" id="KN837100">
    <property type="protein sequence ID" value="KIJ47833.1"/>
    <property type="molecule type" value="Genomic_DNA"/>
</dbReference>
<feature type="region of interest" description="Disordered" evidence="1">
    <location>
        <begin position="1"/>
        <end position="70"/>
    </location>
</feature>
<reference evidence="2 3" key="1">
    <citation type="submission" date="2014-06" db="EMBL/GenBank/DDBJ databases">
        <title>Evolutionary Origins and Diversification of the Mycorrhizal Mutualists.</title>
        <authorList>
            <consortium name="DOE Joint Genome Institute"/>
            <consortium name="Mycorrhizal Genomics Consortium"/>
            <person name="Kohler A."/>
            <person name="Kuo A."/>
            <person name="Nagy L.G."/>
            <person name="Floudas D."/>
            <person name="Copeland A."/>
            <person name="Barry K.W."/>
            <person name="Cichocki N."/>
            <person name="Veneault-Fourrey C."/>
            <person name="LaButti K."/>
            <person name="Lindquist E.A."/>
            <person name="Lipzen A."/>
            <person name="Lundell T."/>
            <person name="Morin E."/>
            <person name="Murat C."/>
            <person name="Riley R."/>
            <person name="Ohm R."/>
            <person name="Sun H."/>
            <person name="Tunlid A."/>
            <person name="Henrissat B."/>
            <person name="Grigoriev I.V."/>
            <person name="Hibbett D.S."/>
            <person name="Martin F."/>
        </authorList>
    </citation>
    <scope>NUCLEOTIDE SEQUENCE [LARGE SCALE GENOMIC DNA]</scope>
    <source>
        <strain evidence="2 3">SS14</strain>
    </source>
</reference>
<dbReference type="AlphaFoldDB" id="A0A0C9UVZ0"/>
<sequence>TPFTNDSLLKKSTTTLDNPTAHLHSISSHRHAATPLPLTHPGDHAPSRTTSHKSPSMHVRTSWRKRKDLR</sequence>
<feature type="compositionally biased region" description="Polar residues" evidence="1">
    <location>
        <begin position="1"/>
        <end position="18"/>
    </location>
</feature>
<dbReference type="Proteomes" id="UP000054279">
    <property type="component" value="Unassembled WGS sequence"/>
</dbReference>
<gene>
    <name evidence="2" type="ORF">M422DRAFT_28630</name>
</gene>
<accession>A0A0C9UVZ0</accession>